<dbReference type="Gene3D" id="2.40.128.20">
    <property type="match status" value="2"/>
</dbReference>
<feature type="domain" description="Lipocalin/cytosolic fatty-acid binding" evidence="1">
    <location>
        <begin position="60"/>
        <end position="130"/>
    </location>
</feature>
<evidence type="ECO:0000259" key="1">
    <source>
        <dbReference type="Pfam" id="PF00061"/>
    </source>
</evidence>
<dbReference type="GO" id="GO:0000302">
    <property type="term" value="P:response to reactive oxygen species"/>
    <property type="evidence" value="ECO:0007669"/>
    <property type="project" value="TreeGrafter"/>
</dbReference>
<dbReference type="GO" id="GO:0006629">
    <property type="term" value="P:lipid metabolic process"/>
    <property type="evidence" value="ECO:0007669"/>
    <property type="project" value="TreeGrafter"/>
</dbReference>
<feature type="non-terminal residue" evidence="2">
    <location>
        <position position="1"/>
    </location>
</feature>
<accession>A0A131ZWV7</accession>
<dbReference type="PANTHER" id="PTHR10612">
    <property type="entry name" value="APOLIPOPROTEIN D"/>
    <property type="match status" value="1"/>
</dbReference>
<gene>
    <name evidence="2" type="ORF">QR98_0016130</name>
</gene>
<dbReference type="VEuPathDB" id="VectorBase:SSCA003728"/>
<evidence type="ECO:0000313" key="2">
    <source>
        <dbReference type="EMBL" id="KPM03183.1"/>
    </source>
</evidence>
<name>A0A131ZWV7_SARSC</name>
<dbReference type="Pfam" id="PF00061">
    <property type="entry name" value="Lipocalin"/>
    <property type="match status" value="1"/>
</dbReference>
<organism evidence="2 3">
    <name type="scientific">Sarcoptes scabiei</name>
    <name type="common">Itch mite</name>
    <name type="synonym">Acarus scabiei</name>
    <dbReference type="NCBI Taxonomy" id="52283"/>
    <lineage>
        <taxon>Eukaryota</taxon>
        <taxon>Metazoa</taxon>
        <taxon>Ecdysozoa</taxon>
        <taxon>Arthropoda</taxon>
        <taxon>Chelicerata</taxon>
        <taxon>Arachnida</taxon>
        <taxon>Acari</taxon>
        <taxon>Acariformes</taxon>
        <taxon>Sarcoptiformes</taxon>
        <taxon>Astigmata</taxon>
        <taxon>Psoroptidia</taxon>
        <taxon>Sarcoptoidea</taxon>
        <taxon>Sarcoptidae</taxon>
        <taxon>Sarcoptinae</taxon>
        <taxon>Sarcoptes</taxon>
    </lineage>
</organism>
<dbReference type="AlphaFoldDB" id="A0A131ZWV7"/>
<dbReference type="SUPFAM" id="SSF50814">
    <property type="entry name" value="Lipocalins"/>
    <property type="match status" value="1"/>
</dbReference>
<dbReference type="GO" id="GO:0005737">
    <property type="term" value="C:cytoplasm"/>
    <property type="evidence" value="ECO:0007669"/>
    <property type="project" value="TreeGrafter"/>
</dbReference>
<dbReference type="EMBL" id="JXLN01004395">
    <property type="protein sequence ID" value="KPM03183.1"/>
    <property type="molecule type" value="Genomic_DNA"/>
</dbReference>
<reference evidence="2 3" key="1">
    <citation type="journal article" date="2015" name="Parasit. Vectors">
        <title>Draft genome of the scabies mite.</title>
        <authorList>
            <person name="Rider S.D.Jr."/>
            <person name="Morgan M.S."/>
            <person name="Arlian L.G."/>
        </authorList>
    </citation>
    <scope>NUCLEOTIDE SEQUENCE [LARGE SCALE GENOMIC DNA]</scope>
    <source>
        <strain evidence="2">Arlian Lab</strain>
    </source>
</reference>
<sequence length="222" mass="25037">MIRLILSCLILGTVSFAQSQRFVSGPCPSIPSMTDFDKSKFLGHWIEVEKTPSIFDFMMRCLSIDYSGSEVTVIDTDYKEYAVVYSCTSSIIQGFYHTEYLWLLSRDGTLSNPTRQNIYETIDHLKINRVGLQLSQRSTCSNNTLVVTRESDQNLAAPVLLNNIPSEKAEDIKLTEDRIKNVENTASGRRSSPTLTSTQYLLTINPEVKTCLDCIYHGLELS</sequence>
<dbReference type="InterPro" id="IPR012674">
    <property type="entry name" value="Calycin"/>
</dbReference>
<evidence type="ECO:0000313" key="3">
    <source>
        <dbReference type="Proteomes" id="UP000616769"/>
    </source>
</evidence>
<dbReference type="InterPro" id="IPR000566">
    <property type="entry name" value="Lipocln_cytosolic_FA-bd_dom"/>
</dbReference>
<dbReference type="Proteomes" id="UP000616769">
    <property type="component" value="Unassembled WGS sequence"/>
</dbReference>
<protein>
    <submittedName>
        <fullName evidence="2">Apolipoprotein D-like protein</fullName>
    </submittedName>
</protein>
<proteinExistence type="predicted"/>
<dbReference type="PANTHER" id="PTHR10612:SF62">
    <property type="entry name" value="LIPOCALIN_CYTOSOLIC FATTY-ACID BINDING DOMAIN-CONTAINING PROTEIN"/>
    <property type="match status" value="1"/>
</dbReference>
<comment type="caution">
    <text evidence="2">The sequence shown here is derived from an EMBL/GenBank/DDBJ whole genome shotgun (WGS) entry which is preliminary data.</text>
</comment>
<dbReference type="OrthoDB" id="10048091at2759"/>